<gene>
    <name evidence="3" type="ORF">EV695_3983</name>
</gene>
<dbReference type="RefSeq" id="WP_131907718.1">
    <property type="nucleotide sequence ID" value="NZ_BAAAFU010000007.1"/>
</dbReference>
<feature type="compositionally biased region" description="Polar residues" evidence="1">
    <location>
        <begin position="159"/>
        <end position="169"/>
    </location>
</feature>
<dbReference type="EMBL" id="SMFQ01000005">
    <property type="protein sequence ID" value="TCJ83243.1"/>
    <property type="molecule type" value="Genomic_DNA"/>
</dbReference>
<dbReference type="Pfam" id="PF10973">
    <property type="entry name" value="DUF2799"/>
    <property type="match status" value="1"/>
</dbReference>
<feature type="chain" id="PRO_5020599498" evidence="2">
    <location>
        <begin position="20"/>
        <end position="169"/>
    </location>
</feature>
<dbReference type="AlphaFoldDB" id="A0A4R1EQA2"/>
<comment type="caution">
    <text evidence="3">The sequence shown here is derived from an EMBL/GenBank/DDBJ whole genome shotgun (WGS) entry which is preliminary data.</text>
</comment>
<dbReference type="OrthoDB" id="5917215at2"/>
<keyword evidence="4" id="KW-1185">Reference proteome</keyword>
<evidence type="ECO:0000313" key="4">
    <source>
        <dbReference type="Proteomes" id="UP000294887"/>
    </source>
</evidence>
<sequence>MKKIIIVLISSLLSACATMSPNECQGTNWRDKGYSDALKGRGIWLTGHTKACAKAGVVPNKNGYLAGHRAGSRVFCTFENGIDFGRSGDIPRGICTAPELQQPFYNGYRVGRDIYLELEMLRERMFDRQLWLDNHRLRHHHHRRNNHRGDHRGEHNHSPNKTRSNNTKN</sequence>
<evidence type="ECO:0000313" key="3">
    <source>
        <dbReference type="EMBL" id="TCJ83243.1"/>
    </source>
</evidence>
<feature type="region of interest" description="Disordered" evidence="1">
    <location>
        <begin position="141"/>
        <end position="169"/>
    </location>
</feature>
<reference evidence="3 4" key="1">
    <citation type="submission" date="2019-03" db="EMBL/GenBank/DDBJ databases">
        <title>Genomic Encyclopedia of Type Strains, Phase IV (KMG-IV): sequencing the most valuable type-strain genomes for metagenomic binning, comparative biology and taxonomic classification.</title>
        <authorList>
            <person name="Goeker M."/>
        </authorList>
    </citation>
    <scope>NUCLEOTIDE SEQUENCE [LARGE SCALE GENOMIC DNA]</scope>
    <source>
        <strain evidence="3 4">DSM 24830</strain>
    </source>
</reference>
<name>A0A4R1EQA2_9GAMM</name>
<evidence type="ECO:0000256" key="1">
    <source>
        <dbReference type="SAM" id="MobiDB-lite"/>
    </source>
</evidence>
<organism evidence="3 4">
    <name type="scientific">Cocleimonas flava</name>
    <dbReference type="NCBI Taxonomy" id="634765"/>
    <lineage>
        <taxon>Bacteria</taxon>
        <taxon>Pseudomonadati</taxon>
        <taxon>Pseudomonadota</taxon>
        <taxon>Gammaproteobacteria</taxon>
        <taxon>Thiotrichales</taxon>
        <taxon>Thiotrichaceae</taxon>
        <taxon>Cocleimonas</taxon>
    </lineage>
</organism>
<dbReference type="Proteomes" id="UP000294887">
    <property type="component" value="Unassembled WGS sequence"/>
</dbReference>
<dbReference type="PROSITE" id="PS51257">
    <property type="entry name" value="PROKAR_LIPOPROTEIN"/>
    <property type="match status" value="1"/>
</dbReference>
<proteinExistence type="predicted"/>
<dbReference type="InterPro" id="IPR021242">
    <property type="entry name" value="DUF2799"/>
</dbReference>
<feature type="signal peptide" evidence="2">
    <location>
        <begin position="1"/>
        <end position="19"/>
    </location>
</feature>
<feature type="compositionally biased region" description="Basic and acidic residues" evidence="1">
    <location>
        <begin position="147"/>
        <end position="157"/>
    </location>
</feature>
<accession>A0A4R1EQA2</accession>
<keyword evidence="2" id="KW-0732">Signal</keyword>
<protein>
    <submittedName>
        <fullName evidence="3">Uncharacterized protein DUF2799</fullName>
    </submittedName>
</protein>
<evidence type="ECO:0000256" key="2">
    <source>
        <dbReference type="SAM" id="SignalP"/>
    </source>
</evidence>